<gene>
    <name evidence="1" type="ORF">NCTC10794_00999</name>
</gene>
<reference evidence="1 2" key="1">
    <citation type="submission" date="2018-06" db="EMBL/GenBank/DDBJ databases">
        <authorList>
            <consortium name="Pathogen Informatics"/>
            <person name="Doyle S."/>
        </authorList>
    </citation>
    <scope>NUCLEOTIDE SEQUENCE [LARGE SCALE GENOMIC DNA]</scope>
    <source>
        <strain evidence="1 2">NCTC10794</strain>
    </source>
</reference>
<dbReference type="RefSeq" id="WP_005705353.1">
    <property type="nucleotide sequence ID" value="NZ_CAUPAH010000005.1"/>
</dbReference>
<dbReference type="Proteomes" id="UP000254867">
    <property type="component" value="Unassembled WGS sequence"/>
</dbReference>
<name>A0A377I0I4_HAEPH</name>
<protein>
    <recommendedName>
        <fullName evidence="3">DUF5363 domain-containing protein</fullName>
    </recommendedName>
</protein>
<accession>A0A377I0I4</accession>
<evidence type="ECO:0008006" key="3">
    <source>
        <dbReference type="Google" id="ProtNLM"/>
    </source>
</evidence>
<dbReference type="GeneID" id="78225081"/>
<proteinExistence type="predicted"/>
<evidence type="ECO:0000313" key="1">
    <source>
        <dbReference type="EMBL" id="STO63944.1"/>
    </source>
</evidence>
<dbReference type="AlphaFoldDB" id="A0A377I0I4"/>
<dbReference type="Pfam" id="PF17320">
    <property type="entry name" value="DUF5363"/>
    <property type="match status" value="1"/>
</dbReference>
<dbReference type="EMBL" id="UGHH01000002">
    <property type="protein sequence ID" value="STO63944.1"/>
    <property type="molecule type" value="Genomic_DNA"/>
</dbReference>
<evidence type="ECO:0000313" key="2">
    <source>
        <dbReference type="Proteomes" id="UP000254867"/>
    </source>
</evidence>
<sequence>MSDEKKSWFKKTLEKYDQFCEELGVNRGACRGCVPVAKFDPEPESRMKKEKKEE</sequence>
<dbReference type="InterPro" id="IPR035292">
    <property type="entry name" value="DUF5363"/>
</dbReference>
<organism evidence="1 2">
    <name type="scientific">Haemophilus parahaemolyticus</name>
    <dbReference type="NCBI Taxonomy" id="735"/>
    <lineage>
        <taxon>Bacteria</taxon>
        <taxon>Pseudomonadati</taxon>
        <taxon>Pseudomonadota</taxon>
        <taxon>Gammaproteobacteria</taxon>
        <taxon>Pasteurellales</taxon>
        <taxon>Pasteurellaceae</taxon>
        <taxon>Haemophilus</taxon>
    </lineage>
</organism>